<dbReference type="EMBL" id="JAAZSQ010000001">
    <property type="protein sequence ID" value="NKX52967.1"/>
    <property type="molecule type" value="Genomic_DNA"/>
</dbReference>
<name>A0A7X6HC22_9MICC</name>
<evidence type="ECO:0000256" key="1">
    <source>
        <dbReference type="SAM" id="MobiDB-lite"/>
    </source>
</evidence>
<dbReference type="GO" id="GO:0005737">
    <property type="term" value="C:cytoplasm"/>
    <property type="evidence" value="ECO:0007669"/>
    <property type="project" value="TreeGrafter"/>
</dbReference>
<evidence type="ECO:0000259" key="2">
    <source>
        <dbReference type="Pfam" id="PF00656"/>
    </source>
</evidence>
<feature type="domain" description="Peptidase C14 caspase" evidence="2">
    <location>
        <begin position="378"/>
        <end position="642"/>
    </location>
</feature>
<dbReference type="RefSeq" id="WP_168484328.1">
    <property type="nucleotide sequence ID" value="NZ_JAAZSQ010000001.1"/>
</dbReference>
<organism evidence="3 4">
    <name type="scientific">Arthrobacter mobilis</name>
    <dbReference type="NCBI Taxonomy" id="2724944"/>
    <lineage>
        <taxon>Bacteria</taxon>
        <taxon>Bacillati</taxon>
        <taxon>Actinomycetota</taxon>
        <taxon>Actinomycetes</taxon>
        <taxon>Micrococcales</taxon>
        <taxon>Micrococcaceae</taxon>
        <taxon>Arthrobacter</taxon>
    </lineage>
</organism>
<feature type="compositionally biased region" description="Polar residues" evidence="1">
    <location>
        <begin position="662"/>
        <end position="681"/>
    </location>
</feature>
<dbReference type="InterPro" id="IPR050452">
    <property type="entry name" value="Metacaspase"/>
</dbReference>
<dbReference type="GO" id="GO:0004197">
    <property type="term" value="F:cysteine-type endopeptidase activity"/>
    <property type="evidence" value="ECO:0007669"/>
    <property type="project" value="InterPro"/>
</dbReference>
<accession>A0A7X6HC22</accession>
<dbReference type="InterPro" id="IPR011600">
    <property type="entry name" value="Pept_C14_caspase"/>
</dbReference>
<dbReference type="Gene3D" id="3.40.50.1460">
    <property type="match status" value="1"/>
</dbReference>
<dbReference type="PANTHER" id="PTHR48104">
    <property type="entry name" value="METACASPASE-4"/>
    <property type="match status" value="1"/>
</dbReference>
<comment type="caution">
    <text evidence="3">The sequence shown here is derived from an EMBL/GenBank/DDBJ whole genome shotgun (WGS) entry which is preliminary data.</text>
</comment>
<dbReference type="Pfam" id="PF00656">
    <property type="entry name" value="Peptidase_C14"/>
    <property type="match status" value="1"/>
</dbReference>
<dbReference type="PANTHER" id="PTHR48104:SF30">
    <property type="entry name" value="METACASPASE-1"/>
    <property type="match status" value="1"/>
</dbReference>
<reference evidence="3 4" key="1">
    <citation type="submission" date="2020-04" db="EMBL/GenBank/DDBJ databases">
        <title>Arthrobacter sp. nov.</title>
        <authorList>
            <person name="Liu S."/>
        </authorList>
    </citation>
    <scope>NUCLEOTIDE SEQUENCE [LARGE SCALE GENOMIC DNA]</scope>
    <source>
        <strain evidence="3 4">E918</strain>
    </source>
</reference>
<keyword evidence="4" id="KW-1185">Reference proteome</keyword>
<sequence length="730" mass="77379">MSTLSPEQLAALKPHVVNLRDGKVADRGGGAGLTTTADDVRAIFAEHLPRFAAAHGPGPVPLVIYAHGGLVDKDAGLRIAQDQVAWWQQNGAYPIHFVWETGLAGSIWDALKDWVTGGRRGWLDEARDRVLELAARFGQGQAVWEQMKNDAAAASADDGGARLFAAELGRYCTAQPGRLSVHAVGHSAGSIFHAHFIPAALASGVPEFATVSLLAPAVRTDLFKDTLQPEVGRGIKSLAMFTMNQELEREDNCVGLYGKSLLYLVRASFEPEEPAPILGLQESVRSDAGLAGFFGAPGTGARAEVVWSLATGGGRNGCLATTHGGFDNDVATMDSVARRVLGTDTITSYPARRAAPQLWPSPAEVRTAALPALRPGSRRRALCIGIDEYPGADRLYGCVADAAAWRAQLETAGFEVRTLLNGEATRQNILLAILGLVSTSMPGDVLAVQYAGHGTYVDDLDQDEQEAGNAEQLKDEALCPVDFREGRLVIDDDLAKIWEVLPEGVSLTAFFDSCHSGDAQRRIQPLSAPALAGLRQTAGEHGRRARFVVLDQQTTERYRALRGNQRTSGARARAREVLFSACRPTEVAYETGGRGDFSSAAVPLVGQGIGQLTNEQFHARVMAAFAQQPRQNPELHSAELLRRRTFLAPVPGIIPSVPAAGTDSQAAGTDGPQATETDSQQAGTAGVLPGTGLAAAAGPAGARPERTGTDPARQRALVAFLRAAADLLDS</sequence>
<dbReference type="Proteomes" id="UP000544090">
    <property type="component" value="Unassembled WGS sequence"/>
</dbReference>
<dbReference type="InterPro" id="IPR029030">
    <property type="entry name" value="Caspase-like_dom_sf"/>
</dbReference>
<protein>
    <submittedName>
        <fullName evidence="3">Caspase family protein</fullName>
    </submittedName>
</protein>
<feature type="compositionally biased region" description="Low complexity" evidence="1">
    <location>
        <begin position="682"/>
        <end position="702"/>
    </location>
</feature>
<feature type="region of interest" description="Disordered" evidence="1">
    <location>
        <begin position="657"/>
        <end position="714"/>
    </location>
</feature>
<dbReference type="AlphaFoldDB" id="A0A7X6HC22"/>
<gene>
    <name evidence="3" type="ORF">HGG74_00150</name>
</gene>
<evidence type="ECO:0000313" key="4">
    <source>
        <dbReference type="Proteomes" id="UP000544090"/>
    </source>
</evidence>
<dbReference type="GO" id="GO:0006508">
    <property type="term" value="P:proteolysis"/>
    <property type="evidence" value="ECO:0007669"/>
    <property type="project" value="InterPro"/>
</dbReference>
<evidence type="ECO:0000313" key="3">
    <source>
        <dbReference type="EMBL" id="NKX52967.1"/>
    </source>
</evidence>
<dbReference type="SUPFAM" id="SSF52129">
    <property type="entry name" value="Caspase-like"/>
    <property type="match status" value="1"/>
</dbReference>
<proteinExistence type="predicted"/>